<gene>
    <name evidence="2" type="ORF">SAMN05414137_11193</name>
</gene>
<evidence type="ECO:0000313" key="3">
    <source>
        <dbReference type="Proteomes" id="UP000183015"/>
    </source>
</evidence>
<dbReference type="OrthoDB" id="3570195at2"/>
<feature type="region of interest" description="Disordered" evidence="1">
    <location>
        <begin position="180"/>
        <end position="206"/>
    </location>
</feature>
<organism evidence="2 3">
    <name type="scientific">Streptacidiphilus jiangxiensis</name>
    <dbReference type="NCBI Taxonomy" id="235985"/>
    <lineage>
        <taxon>Bacteria</taxon>
        <taxon>Bacillati</taxon>
        <taxon>Actinomycetota</taxon>
        <taxon>Actinomycetes</taxon>
        <taxon>Kitasatosporales</taxon>
        <taxon>Streptomycetaceae</taxon>
        <taxon>Streptacidiphilus</taxon>
    </lineage>
</organism>
<dbReference type="AlphaFoldDB" id="A0A1H7S1S9"/>
<proteinExistence type="predicted"/>
<dbReference type="RefSeq" id="WP_042449087.1">
    <property type="nucleotide sequence ID" value="NZ_BBPN01000015.1"/>
</dbReference>
<evidence type="ECO:0000256" key="1">
    <source>
        <dbReference type="SAM" id="MobiDB-lite"/>
    </source>
</evidence>
<dbReference type="Proteomes" id="UP000183015">
    <property type="component" value="Unassembled WGS sequence"/>
</dbReference>
<dbReference type="eggNOG" id="ENOG5033Y8E">
    <property type="taxonomic scope" value="Bacteria"/>
</dbReference>
<reference evidence="3" key="1">
    <citation type="submission" date="2016-10" db="EMBL/GenBank/DDBJ databases">
        <authorList>
            <person name="Varghese N."/>
        </authorList>
    </citation>
    <scope>NUCLEOTIDE SEQUENCE [LARGE SCALE GENOMIC DNA]</scope>
    <source>
        <strain evidence="3">DSM 45096 / BCRC 16803 / CGMCC 4.1857 / CIP 109030 / JCM 12277 / KCTC 19219 / NBRC 100920 / 33214</strain>
    </source>
</reference>
<dbReference type="EMBL" id="FOAZ01000011">
    <property type="protein sequence ID" value="SEL66249.1"/>
    <property type="molecule type" value="Genomic_DNA"/>
</dbReference>
<protein>
    <submittedName>
        <fullName evidence="2">Uncharacterized protein</fullName>
    </submittedName>
</protein>
<dbReference type="STRING" id="235985.SAMN05414137_11193"/>
<sequence length="237" mass="25627">MSGFRRAPKERPDRPPVGYKIARPMLSADGTRLGFRGVSLGGDIVYGPLDDARCGYERRHRPPSRWCACGFYCLHEAGTAIELGCATEYRDTVLLDVAVLGVYLRHERGMRFERQRVRRIGFPRCACGRASEGVLDTGEGVLGWRAITGSCAVCAGHRALLRFSAYAALAGPGTVATCDDRLAPPSPRTPAPPDPNPPTGDPDTLVPQLAAEAALLQARLDWFQLQLGRLTGQGEAP</sequence>
<feature type="compositionally biased region" description="Pro residues" evidence="1">
    <location>
        <begin position="184"/>
        <end position="200"/>
    </location>
</feature>
<accession>A0A1H7S1S9</accession>
<evidence type="ECO:0000313" key="2">
    <source>
        <dbReference type="EMBL" id="SEL66249.1"/>
    </source>
</evidence>
<keyword evidence="3" id="KW-1185">Reference proteome</keyword>
<name>A0A1H7S1S9_STRJI</name>